<proteinExistence type="predicted"/>
<evidence type="ECO:0000313" key="1">
    <source>
        <dbReference type="EMBL" id="CAK0882038.1"/>
    </source>
</evidence>
<accession>A0ABN9W9M6</accession>
<protein>
    <submittedName>
        <fullName evidence="1">Uncharacterized protein</fullName>
    </submittedName>
</protein>
<dbReference type="Proteomes" id="UP001189429">
    <property type="component" value="Unassembled WGS sequence"/>
</dbReference>
<evidence type="ECO:0000313" key="2">
    <source>
        <dbReference type="Proteomes" id="UP001189429"/>
    </source>
</evidence>
<keyword evidence="2" id="KW-1185">Reference proteome</keyword>
<reference evidence="1" key="1">
    <citation type="submission" date="2023-10" db="EMBL/GenBank/DDBJ databases">
        <authorList>
            <person name="Chen Y."/>
            <person name="Shah S."/>
            <person name="Dougan E. K."/>
            <person name="Thang M."/>
            <person name="Chan C."/>
        </authorList>
    </citation>
    <scope>NUCLEOTIDE SEQUENCE [LARGE SCALE GENOMIC DNA]</scope>
</reference>
<dbReference type="EMBL" id="CAUYUJ010018260">
    <property type="protein sequence ID" value="CAK0882038.1"/>
    <property type="molecule type" value="Genomic_DNA"/>
</dbReference>
<name>A0ABN9W9M6_9DINO</name>
<organism evidence="1 2">
    <name type="scientific">Prorocentrum cordatum</name>
    <dbReference type="NCBI Taxonomy" id="2364126"/>
    <lineage>
        <taxon>Eukaryota</taxon>
        <taxon>Sar</taxon>
        <taxon>Alveolata</taxon>
        <taxon>Dinophyceae</taxon>
        <taxon>Prorocentrales</taxon>
        <taxon>Prorocentraceae</taxon>
        <taxon>Prorocentrum</taxon>
    </lineage>
</organism>
<sequence>MPPSLMQEYGQRYGQRLNGSLTLRFPGGPCSEHRLARSDYCWALLPTVHAVKWRDGATCSPAATFNFRPLDNCAGARRRLTTNPRTTQNTLYIQRCTTYN</sequence>
<comment type="caution">
    <text evidence="1">The sequence shown here is derived from an EMBL/GenBank/DDBJ whole genome shotgun (WGS) entry which is preliminary data.</text>
</comment>
<gene>
    <name evidence="1" type="ORF">PCOR1329_LOCUS64686</name>
</gene>